<reference evidence="4" key="1">
    <citation type="submission" date="2020-05" db="EMBL/GenBank/DDBJ databases">
        <authorList>
            <person name="Chiriac C."/>
            <person name="Salcher M."/>
            <person name="Ghai R."/>
            <person name="Kavagutti S V."/>
        </authorList>
    </citation>
    <scope>NUCLEOTIDE SEQUENCE</scope>
</reference>
<feature type="domain" description="Peptidase M16 C-terminal" evidence="3">
    <location>
        <begin position="196"/>
        <end position="374"/>
    </location>
</feature>
<organism evidence="4">
    <name type="scientific">freshwater metagenome</name>
    <dbReference type="NCBI Taxonomy" id="449393"/>
    <lineage>
        <taxon>unclassified sequences</taxon>
        <taxon>metagenomes</taxon>
        <taxon>ecological metagenomes</taxon>
    </lineage>
</organism>
<dbReference type="Gene3D" id="3.30.830.10">
    <property type="entry name" value="Metalloenzyme, LuxS/M16 peptidase-like"/>
    <property type="match status" value="2"/>
</dbReference>
<evidence type="ECO:0000313" key="4">
    <source>
        <dbReference type="EMBL" id="CAB4965505.1"/>
    </source>
</evidence>
<evidence type="ECO:0000256" key="1">
    <source>
        <dbReference type="ARBA" id="ARBA00007261"/>
    </source>
</evidence>
<dbReference type="Pfam" id="PF05193">
    <property type="entry name" value="Peptidase_M16_C"/>
    <property type="match status" value="1"/>
</dbReference>
<dbReference type="PANTHER" id="PTHR11851:SF49">
    <property type="entry name" value="MITOCHONDRIAL-PROCESSING PEPTIDASE SUBUNIT ALPHA"/>
    <property type="match status" value="1"/>
</dbReference>
<dbReference type="InterPro" id="IPR001431">
    <property type="entry name" value="Pept_M16_Zn_BS"/>
</dbReference>
<accession>A0A6J7LCV0</accession>
<feature type="domain" description="Peptidase M16 N-terminal" evidence="2">
    <location>
        <begin position="40"/>
        <end position="187"/>
    </location>
</feature>
<dbReference type="PROSITE" id="PS00143">
    <property type="entry name" value="INSULINASE"/>
    <property type="match status" value="1"/>
</dbReference>
<name>A0A6J7LCV0_9ZZZZ</name>
<dbReference type="SUPFAM" id="SSF63411">
    <property type="entry name" value="LuxS/MPP-like metallohydrolase"/>
    <property type="match status" value="2"/>
</dbReference>
<dbReference type="GO" id="GO:0046872">
    <property type="term" value="F:metal ion binding"/>
    <property type="evidence" value="ECO:0007669"/>
    <property type="project" value="InterPro"/>
</dbReference>
<dbReference type="Pfam" id="PF00675">
    <property type="entry name" value="Peptidase_M16"/>
    <property type="match status" value="1"/>
</dbReference>
<dbReference type="EMBL" id="CAFBNF010000410">
    <property type="protein sequence ID" value="CAB4965505.1"/>
    <property type="molecule type" value="Genomic_DNA"/>
</dbReference>
<dbReference type="InterPro" id="IPR011765">
    <property type="entry name" value="Pept_M16_N"/>
</dbReference>
<sequence length="450" mass="47733">MRVGPTHRPASEQKVGSTRTLLNESDGGLVCRTVLPGGLRIITEAMPSVRSVAIGMWVGTGSRDETPAVAGSAHFLEHLLFKGTPTRSALDISGALDDVGGEMNAFTSKEHTCYYARVLDADLGVAVDVLTDMLSSSMLRSADITSERTVILEEIAMRDDDPGDLVHDLFAASLFGNTDLGRPVLGTVDTINGVPRSSINRFYRRHYTPDRIVVAVAGNVRHADVVARLRKAAARAGWLVGDSAPVSSRVASRTQRAGEPVALITRETEQVNLVLGMPGIARDDPDRYALGVLNAALGGGMSSRLFQEVREKRGLAYSVFSFAQHFTDTGMIGIYAGCSPTNLPTVLDICREQVADIVTNGLADGEVRRGKAQLSGGMVLGLEDTGSRMSRIAKGELGDDLVSVNDVLRGVDAVSAADVRRVADRLLTVPSSLAVIGPYANVAALAAIAR</sequence>
<proteinExistence type="inferred from homology"/>
<evidence type="ECO:0000259" key="2">
    <source>
        <dbReference type="Pfam" id="PF00675"/>
    </source>
</evidence>
<comment type="similarity">
    <text evidence="1">Belongs to the peptidase M16 family.</text>
</comment>
<protein>
    <submittedName>
        <fullName evidence="4">Unannotated protein</fullName>
    </submittedName>
</protein>
<dbReference type="InterPro" id="IPR011249">
    <property type="entry name" value="Metalloenz_LuxS/M16"/>
</dbReference>
<dbReference type="AlphaFoldDB" id="A0A6J7LCV0"/>
<dbReference type="InterPro" id="IPR050361">
    <property type="entry name" value="MPP/UQCRC_Complex"/>
</dbReference>
<gene>
    <name evidence="4" type="ORF">UFOPK3773_02401</name>
</gene>
<dbReference type="GO" id="GO:0006508">
    <property type="term" value="P:proteolysis"/>
    <property type="evidence" value="ECO:0007669"/>
    <property type="project" value="InterPro"/>
</dbReference>
<evidence type="ECO:0000259" key="3">
    <source>
        <dbReference type="Pfam" id="PF05193"/>
    </source>
</evidence>
<dbReference type="GO" id="GO:0004222">
    <property type="term" value="F:metalloendopeptidase activity"/>
    <property type="evidence" value="ECO:0007669"/>
    <property type="project" value="InterPro"/>
</dbReference>
<dbReference type="InterPro" id="IPR007863">
    <property type="entry name" value="Peptidase_M16_C"/>
</dbReference>
<dbReference type="FunFam" id="3.30.830.10:FF:000008">
    <property type="entry name" value="Mitochondrial-processing peptidase subunit beta"/>
    <property type="match status" value="1"/>
</dbReference>
<dbReference type="PANTHER" id="PTHR11851">
    <property type="entry name" value="METALLOPROTEASE"/>
    <property type="match status" value="1"/>
</dbReference>